<evidence type="ECO:0000256" key="6">
    <source>
        <dbReference type="SAM" id="MobiDB-lite"/>
    </source>
</evidence>
<evidence type="ECO:0008006" key="9">
    <source>
        <dbReference type="Google" id="ProtNLM"/>
    </source>
</evidence>
<dbReference type="SMART" id="SM00659">
    <property type="entry name" value="RPOLCX"/>
    <property type="match status" value="1"/>
</dbReference>
<evidence type="ECO:0000256" key="4">
    <source>
        <dbReference type="ARBA" id="ARBA00023242"/>
    </source>
</evidence>
<evidence type="ECO:0000256" key="2">
    <source>
        <dbReference type="ARBA" id="ARBA00022723"/>
    </source>
</evidence>
<name>A0ABQ8FPD7_9FUNG</name>
<dbReference type="Pfam" id="PF03604">
    <property type="entry name" value="Zn_ribbon_RPAB4"/>
    <property type="match status" value="1"/>
</dbReference>
<comment type="caution">
    <text evidence="7">The sequence shown here is derived from an EMBL/GenBank/DDBJ whole genome shotgun (WGS) entry which is preliminary data.</text>
</comment>
<feature type="region of interest" description="Disordered" evidence="6">
    <location>
        <begin position="1"/>
        <end position="74"/>
    </location>
</feature>
<dbReference type="InterPro" id="IPR039747">
    <property type="entry name" value="RPABC4"/>
</dbReference>
<gene>
    <name evidence="7" type="ORF">BASA50_001795</name>
</gene>
<reference evidence="7 8" key="1">
    <citation type="submission" date="2021-02" db="EMBL/GenBank/DDBJ databases">
        <title>Variation within the Batrachochytrium salamandrivorans European outbreak.</title>
        <authorList>
            <person name="Kelly M."/>
            <person name="Pasmans F."/>
            <person name="Shea T.P."/>
            <person name="Munoz J.F."/>
            <person name="Carranza S."/>
            <person name="Cuomo C.A."/>
            <person name="Martel A."/>
        </authorList>
    </citation>
    <scope>NUCLEOTIDE SEQUENCE [LARGE SCALE GENOMIC DNA]</scope>
    <source>
        <strain evidence="7 8">AMFP18/2</strain>
    </source>
</reference>
<dbReference type="Gene3D" id="2.20.28.30">
    <property type="entry name" value="RNA polymerase ii, chain L"/>
    <property type="match status" value="1"/>
</dbReference>
<dbReference type="EMBL" id="JAFCIX010000017">
    <property type="protein sequence ID" value="KAH6601117.1"/>
    <property type="molecule type" value="Genomic_DNA"/>
</dbReference>
<protein>
    <recommendedName>
        <fullName evidence="9">DNA-directed RNA polymerase I, II, and III subunit RPABC4</fullName>
    </recommendedName>
</protein>
<evidence type="ECO:0000256" key="1">
    <source>
        <dbReference type="ARBA" id="ARBA00004123"/>
    </source>
</evidence>
<dbReference type="InterPro" id="IPR029040">
    <property type="entry name" value="RPABC4/Spt4"/>
</dbReference>
<evidence type="ECO:0000313" key="8">
    <source>
        <dbReference type="Proteomes" id="UP001648503"/>
    </source>
</evidence>
<evidence type="ECO:0000256" key="5">
    <source>
        <dbReference type="ARBA" id="ARBA00025770"/>
    </source>
</evidence>
<dbReference type="PANTHER" id="PTHR12056">
    <property type="entry name" value="DNA-DIRECTED RNA POLYMERASES I, II, AND III"/>
    <property type="match status" value="1"/>
</dbReference>
<dbReference type="InterPro" id="IPR006591">
    <property type="entry name" value="RNAP_P/RPABC4"/>
</dbReference>
<keyword evidence="8" id="KW-1185">Reference proteome</keyword>
<keyword evidence="4" id="KW-0539">Nucleus</keyword>
<proteinExistence type="inferred from homology"/>
<organism evidence="7 8">
    <name type="scientific">Batrachochytrium salamandrivorans</name>
    <dbReference type="NCBI Taxonomy" id="1357716"/>
    <lineage>
        <taxon>Eukaryota</taxon>
        <taxon>Fungi</taxon>
        <taxon>Fungi incertae sedis</taxon>
        <taxon>Chytridiomycota</taxon>
        <taxon>Chytridiomycota incertae sedis</taxon>
        <taxon>Chytridiomycetes</taxon>
        <taxon>Rhizophydiales</taxon>
        <taxon>Rhizophydiales incertae sedis</taxon>
        <taxon>Batrachochytrium</taxon>
    </lineage>
</organism>
<dbReference type="SUPFAM" id="SSF63393">
    <property type="entry name" value="RNA polymerase subunits"/>
    <property type="match status" value="1"/>
</dbReference>
<keyword evidence="3" id="KW-0862">Zinc</keyword>
<feature type="compositionally biased region" description="Low complexity" evidence="6">
    <location>
        <begin position="47"/>
        <end position="60"/>
    </location>
</feature>
<keyword evidence="2" id="KW-0479">Metal-binding</keyword>
<feature type="compositionally biased region" description="Gly residues" evidence="6">
    <location>
        <begin position="29"/>
        <end position="46"/>
    </location>
</feature>
<dbReference type="Proteomes" id="UP001648503">
    <property type="component" value="Unassembled WGS sequence"/>
</dbReference>
<dbReference type="PANTHER" id="PTHR12056:SF2">
    <property type="entry name" value="GEO11084P1"/>
    <property type="match status" value="1"/>
</dbReference>
<evidence type="ECO:0000313" key="7">
    <source>
        <dbReference type="EMBL" id="KAH6601117.1"/>
    </source>
</evidence>
<comment type="subcellular location">
    <subcellularLocation>
        <location evidence="1">Nucleus</location>
    </subcellularLocation>
</comment>
<accession>A0ABQ8FPD7</accession>
<comment type="similarity">
    <text evidence="5">Belongs to the archaeal Rpo12/eukaryotic RPC10 RNA polymerase subunit family.</text>
</comment>
<sequence>MSSADNWGRDTANATSGGGWSAAGSTTGAAGGGWSNAGSASGGARGGSSWSGAGSQSGAPSGPGAGGHDMGAQRQPRVDVEYTCGECTALNQIKPREPIRCKDCGYRIMYKKRTKRMVQFEAR</sequence>
<evidence type="ECO:0000256" key="3">
    <source>
        <dbReference type="ARBA" id="ARBA00022833"/>
    </source>
</evidence>